<sequence>MKIEKVSQYIINQIFLFNIQKMLKIDHESQILITSEKQYCPKNILN</sequence>
<gene>
    <name evidence="1" type="ORF">PSON_ATCC_30995.1.T0070327</name>
</gene>
<accession>A0A8S1KGJ0</accession>
<keyword evidence="2" id="KW-1185">Reference proteome</keyword>
<evidence type="ECO:0000313" key="1">
    <source>
        <dbReference type="EMBL" id="CAD8053411.1"/>
    </source>
</evidence>
<dbReference type="EMBL" id="CAJJDN010000007">
    <property type="protein sequence ID" value="CAD8053411.1"/>
    <property type="molecule type" value="Genomic_DNA"/>
</dbReference>
<dbReference type="Proteomes" id="UP000692954">
    <property type="component" value="Unassembled WGS sequence"/>
</dbReference>
<comment type="caution">
    <text evidence="1">The sequence shown here is derived from an EMBL/GenBank/DDBJ whole genome shotgun (WGS) entry which is preliminary data.</text>
</comment>
<name>A0A8S1KGJ0_9CILI</name>
<proteinExistence type="predicted"/>
<evidence type="ECO:0000313" key="2">
    <source>
        <dbReference type="Proteomes" id="UP000692954"/>
    </source>
</evidence>
<protein>
    <submittedName>
        <fullName evidence="1">Uncharacterized protein</fullName>
    </submittedName>
</protein>
<reference evidence="1" key="1">
    <citation type="submission" date="2021-01" db="EMBL/GenBank/DDBJ databases">
        <authorList>
            <consortium name="Genoscope - CEA"/>
            <person name="William W."/>
        </authorList>
    </citation>
    <scope>NUCLEOTIDE SEQUENCE</scope>
</reference>
<organism evidence="1 2">
    <name type="scientific">Paramecium sonneborni</name>
    <dbReference type="NCBI Taxonomy" id="65129"/>
    <lineage>
        <taxon>Eukaryota</taxon>
        <taxon>Sar</taxon>
        <taxon>Alveolata</taxon>
        <taxon>Ciliophora</taxon>
        <taxon>Intramacronucleata</taxon>
        <taxon>Oligohymenophorea</taxon>
        <taxon>Peniculida</taxon>
        <taxon>Parameciidae</taxon>
        <taxon>Paramecium</taxon>
    </lineage>
</organism>
<dbReference type="AlphaFoldDB" id="A0A8S1KGJ0"/>